<evidence type="ECO:0000313" key="5">
    <source>
        <dbReference type="Proteomes" id="UP001431693"/>
    </source>
</evidence>
<gene>
    <name evidence="4" type="ORF">QJ043_03880</name>
</gene>
<feature type="compositionally biased region" description="Pro residues" evidence="1">
    <location>
        <begin position="256"/>
        <end position="266"/>
    </location>
</feature>
<dbReference type="Gene3D" id="1.10.10.10">
    <property type="entry name" value="Winged helix-like DNA-binding domain superfamily/Winged helix DNA-binding domain"/>
    <property type="match status" value="1"/>
</dbReference>
<dbReference type="Gene3D" id="3.30.565.10">
    <property type="entry name" value="Histidine kinase-like ATPase, C-terminal domain"/>
    <property type="match status" value="1"/>
</dbReference>
<dbReference type="Pfam" id="PF02518">
    <property type="entry name" value="HATPase_c"/>
    <property type="match status" value="1"/>
</dbReference>
<proteinExistence type="predicted"/>
<dbReference type="RefSeq" id="WP_283722737.1">
    <property type="nucleotide sequence ID" value="NZ_JASJEX010000002.1"/>
</dbReference>
<dbReference type="SUPFAM" id="SSF55874">
    <property type="entry name" value="ATPase domain of HSP90 chaperone/DNA topoisomerase II/histidine kinase"/>
    <property type="match status" value="1"/>
</dbReference>
<dbReference type="Pfam" id="PF25213">
    <property type="entry name" value="HVO_A0261_N"/>
    <property type="match status" value="1"/>
</dbReference>
<keyword evidence="4" id="KW-0067">ATP-binding</keyword>
<protein>
    <submittedName>
        <fullName evidence="4">ATP-binding protein</fullName>
    </submittedName>
</protein>
<evidence type="ECO:0000256" key="1">
    <source>
        <dbReference type="SAM" id="MobiDB-lite"/>
    </source>
</evidence>
<name>A0ABT6ZKN9_9ACTN</name>
<reference evidence="4" key="1">
    <citation type="submission" date="2023-05" db="EMBL/GenBank/DDBJ databases">
        <title>[olsenella] sp. nov., isolated from a pig farm feces dump.</title>
        <authorList>
            <person name="Chang Y.-H."/>
        </authorList>
    </citation>
    <scope>NUCLEOTIDE SEQUENCE</scope>
    <source>
        <strain evidence="4">YH-ols2217</strain>
    </source>
</reference>
<dbReference type="Proteomes" id="UP001431693">
    <property type="component" value="Unassembled WGS sequence"/>
</dbReference>
<keyword evidence="5" id="KW-1185">Reference proteome</keyword>
<organism evidence="4 5">
    <name type="scientific">Kribbibacterium absianum</name>
    <dbReference type="NCBI Taxonomy" id="3044210"/>
    <lineage>
        <taxon>Bacteria</taxon>
        <taxon>Bacillati</taxon>
        <taxon>Actinomycetota</taxon>
        <taxon>Coriobacteriia</taxon>
        <taxon>Coriobacteriales</taxon>
        <taxon>Kribbibacteriaceae</taxon>
        <taxon>Kribbibacterium</taxon>
    </lineage>
</organism>
<accession>A0ABT6ZKN9</accession>
<feature type="region of interest" description="Disordered" evidence="1">
    <location>
        <begin position="182"/>
        <end position="298"/>
    </location>
</feature>
<comment type="caution">
    <text evidence="4">The sequence shown here is derived from an EMBL/GenBank/DDBJ whole genome shotgun (WGS) entry which is preliminary data.</text>
</comment>
<dbReference type="SUPFAM" id="SSF46785">
    <property type="entry name" value="Winged helix' DNA-binding domain"/>
    <property type="match status" value="1"/>
</dbReference>
<dbReference type="InterPro" id="IPR036890">
    <property type="entry name" value="HATPase_C_sf"/>
</dbReference>
<dbReference type="EMBL" id="JASJEX010000002">
    <property type="protein sequence ID" value="MDJ1129221.1"/>
    <property type="molecule type" value="Genomic_DNA"/>
</dbReference>
<sequence>MADSFYPFVENPTAAPDAAPDAEEPQLTVDYPARVAVYDDAAAAPRVVVVAPTDVRSYLEEITKTVNQLAREQGGTIPFTVIRECVENLIHAYFCSPTVSILDDGNTIRFSDLGPGIRDKRLALEYGTSSATEEMKRYIRGVGSGLPYASQYMEDKGGTLTIEDNIGGGCVVTISLAERAAPQATTDPMGQQAYQQPYGQGVPQPSYQPGYQQPYGQPYGQPSYAQPYQQPYGQPGYAQPYPQQPYQQPYGQPTYQPAPSPQPPYPQTTAVPAPDPAAQPTSAPTATPWTGSMPDDEDAILSGREKSVLSYLQRHEQCGPKELTDAYGASAPTWSRCLSNLTSQGFVQKSGQKYQITRLGRIWAERHLAV</sequence>
<dbReference type="InterPro" id="IPR036388">
    <property type="entry name" value="WH-like_DNA-bd_sf"/>
</dbReference>
<evidence type="ECO:0000259" key="3">
    <source>
        <dbReference type="Pfam" id="PF25213"/>
    </source>
</evidence>
<keyword evidence="4" id="KW-0547">Nucleotide-binding</keyword>
<feature type="compositionally biased region" description="Low complexity" evidence="1">
    <location>
        <begin position="190"/>
        <end position="255"/>
    </location>
</feature>
<feature type="domain" description="HVO-A0261-like N-terminal" evidence="3">
    <location>
        <begin position="300"/>
        <end position="367"/>
    </location>
</feature>
<dbReference type="GO" id="GO:0005524">
    <property type="term" value="F:ATP binding"/>
    <property type="evidence" value="ECO:0007669"/>
    <property type="project" value="UniProtKB-KW"/>
</dbReference>
<feature type="compositionally biased region" description="Low complexity" evidence="1">
    <location>
        <begin position="267"/>
        <end position="290"/>
    </location>
</feature>
<dbReference type="InterPro" id="IPR003594">
    <property type="entry name" value="HATPase_dom"/>
</dbReference>
<evidence type="ECO:0000313" key="4">
    <source>
        <dbReference type="EMBL" id="MDJ1129221.1"/>
    </source>
</evidence>
<dbReference type="InterPro" id="IPR057527">
    <property type="entry name" value="HVO_A0261-like_N"/>
</dbReference>
<dbReference type="InterPro" id="IPR036390">
    <property type="entry name" value="WH_DNA-bd_sf"/>
</dbReference>
<evidence type="ECO:0000259" key="2">
    <source>
        <dbReference type="Pfam" id="PF02518"/>
    </source>
</evidence>
<feature type="domain" description="Histidine kinase/HSP90-like ATPase" evidence="2">
    <location>
        <begin position="80"/>
        <end position="177"/>
    </location>
</feature>